<accession>A0A6I6LF87</accession>
<gene>
    <name evidence="2" type="ORF">EUU25_10335</name>
</gene>
<dbReference type="Proteomes" id="UP000428803">
    <property type="component" value="Chromosome"/>
</dbReference>
<reference evidence="3" key="1">
    <citation type="submission" date="2019-01" db="EMBL/GenBank/DDBJ databases">
        <title>Sphingorhabdus lacus sp.nov., isolated from an oligotrophic freshwater lake.</title>
        <authorList>
            <person name="Park M."/>
        </authorList>
    </citation>
    <scope>NUCLEOTIDE SEQUENCE [LARGE SCALE GENOMIC DNA]</scope>
    <source>
        <strain evidence="3">IMCC1753</strain>
    </source>
</reference>
<evidence type="ECO:0000313" key="2">
    <source>
        <dbReference type="EMBL" id="QGY80983.1"/>
    </source>
</evidence>
<dbReference type="Pfam" id="PF02310">
    <property type="entry name" value="B12-binding"/>
    <property type="match status" value="1"/>
</dbReference>
<dbReference type="Gene3D" id="3.40.50.280">
    <property type="entry name" value="Cobalamin-binding domain"/>
    <property type="match status" value="1"/>
</dbReference>
<organism evidence="2 3">
    <name type="scientific">Sphingorhabdus lacus</name>
    <dbReference type="NCBI Taxonomy" id="392610"/>
    <lineage>
        <taxon>Bacteria</taxon>
        <taxon>Pseudomonadati</taxon>
        <taxon>Pseudomonadota</taxon>
        <taxon>Alphaproteobacteria</taxon>
        <taxon>Sphingomonadales</taxon>
        <taxon>Sphingomonadaceae</taxon>
        <taxon>Sphingorhabdus</taxon>
    </lineage>
</organism>
<dbReference type="CDD" id="cd02065">
    <property type="entry name" value="B12-binding_like"/>
    <property type="match status" value="1"/>
</dbReference>
<dbReference type="InterPro" id="IPR036724">
    <property type="entry name" value="Cobalamin-bd_sf"/>
</dbReference>
<proteinExistence type="predicted"/>
<dbReference type="SUPFAM" id="SSF52242">
    <property type="entry name" value="Cobalamin (vitamin B12)-binding domain"/>
    <property type="match status" value="1"/>
</dbReference>
<dbReference type="EMBL" id="CP035733">
    <property type="protein sequence ID" value="QGY80983.1"/>
    <property type="molecule type" value="Genomic_DNA"/>
</dbReference>
<evidence type="ECO:0000259" key="1">
    <source>
        <dbReference type="PROSITE" id="PS51332"/>
    </source>
</evidence>
<feature type="domain" description="B12-binding" evidence="1">
    <location>
        <begin position="195"/>
        <end position="327"/>
    </location>
</feature>
<protein>
    <submittedName>
        <fullName evidence="2">Cobalamin B12-binding domain-containing protein</fullName>
    </submittedName>
</protein>
<dbReference type="PROSITE" id="PS51332">
    <property type="entry name" value="B12_BINDING"/>
    <property type="match status" value="1"/>
</dbReference>
<dbReference type="InterPro" id="IPR006158">
    <property type="entry name" value="Cobalamin-bd"/>
</dbReference>
<dbReference type="AlphaFoldDB" id="A0A6I6LF87"/>
<dbReference type="GO" id="GO:0031419">
    <property type="term" value="F:cobalamin binding"/>
    <property type="evidence" value="ECO:0007669"/>
    <property type="project" value="InterPro"/>
</dbReference>
<evidence type="ECO:0000313" key="3">
    <source>
        <dbReference type="Proteomes" id="UP000428803"/>
    </source>
</evidence>
<keyword evidence="3" id="KW-1185">Reference proteome</keyword>
<name>A0A6I6LF87_9SPHN</name>
<dbReference type="KEGG" id="slaa:EUU25_10335"/>
<sequence>MPRRPDLLGESAYMATVFGISELKSKLDDWRWNRKNSKTEDLESAKSQETSFRLAHGSGEDFDLSLLLENLVIPKLIADRDIRSDRIEFQRLFDAPQLPSRRAISDVDVENFARLSVSEDAHALLDFIEQQLANGSSVETLYVELLAPAARRLGEYWTEDSQDFVGVTMGLWRIQEILRELTTRIPPKSRPGQGQRSALFSAMPGDSHSFGTLMVAECFQRAGWDTDVLIEPTQSELVGKFAKHHYDLIGLTISCDCSRGTLSSLVSAIKAVSSNPHIRIMVGGPVINEQPELVAECGADATAIDALSAVALADRLVPVKVECFDNLT</sequence>
<dbReference type="GO" id="GO:0046872">
    <property type="term" value="F:metal ion binding"/>
    <property type="evidence" value="ECO:0007669"/>
    <property type="project" value="InterPro"/>
</dbReference>